<feature type="transmembrane region" description="Helical" evidence="2">
    <location>
        <begin position="135"/>
        <end position="158"/>
    </location>
</feature>
<sequence>MASWIALAVVFLSVSQTISSGLKPPAVKPVRRFAARAGLPPSYADAALARRLYGDESTAAGASAFLILATLAVGLTVPALRENDQWAVTLVAAYLLGRTVGAVVPVVRATVARADDAPRVARPFMPSVTDYVSPLARWAALASGLLPAACVGLIALFLGTDLVDASQANWPLMAAGAVVGPVVTGGAAVLAARFTAAPRRAAAPHELAADDAVRAYRVRALLSAATGVSAMAATTVMGAATAMPTGTTAQNPAGVLFMGAMFAAALVYAAASIAVDLVGSGRRYRARLWPQGLPQGPAPEGGADGADRADGADGGAR</sequence>
<dbReference type="RefSeq" id="WP_270676132.1">
    <property type="nucleotide sequence ID" value="NZ_JAQFWP010000004.1"/>
</dbReference>
<gene>
    <name evidence="3" type="ORF">O4U47_03900</name>
</gene>
<feature type="transmembrane region" description="Helical" evidence="2">
    <location>
        <begin position="255"/>
        <end position="278"/>
    </location>
</feature>
<reference evidence="3" key="1">
    <citation type="submission" date="2023-01" db="EMBL/GenBank/DDBJ databases">
        <title>Draft genome sequence of Nocardiopsis sp. LSu2-4 isolated from halophytes.</title>
        <authorList>
            <person name="Duangmal K."/>
            <person name="Chantavorakit T."/>
        </authorList>
    </citation>
    <scope>NUCLEOTIDE SEQUENCE</scope>
    <source>
        <strain evidence="3">LSu2-4</strain>
    </source>
</reference>
<evidence type="ECO:0000313" key="3">
    <source>
        <dbReference type="EMBL" id="MDA2803643.1"/>
    </source>
</evidence>
<feature type="compositionally biased region" description="Basic and acidic residues" evidence="1">
    <location>
        <begin position="305"/>
        <end position="317"/>
    </location>
</feature>
<keyword evidence="2" id="KW-0472">Membrane</keyword>
<proteinExistence type="predicted"/>
<feature type="transmembrane region" description="Helical" evidence="2">
    <location>
        <begin position="170"/>
        <end position="192"/>
    </location>
</feature>
<feature type="region of interest" description="Disordered" evidence="1">
    <location>
        <begin position="289"/>
        <end position="317"/>
    </location>
</feature>
<evidence type="ECO:0008006" key="5">
    <source>
        <dbReference type="Google" id="ProtNLM"/>
    </source>
</evidence>
<dbReference type="Proteomes" id="UP001165685">
    <property type="component" value="Unassembled WGS sequence"/>
</dbReference>
<keyword evidence="4" id="KW-1185">Reference proteome</keyword>
<protein>
    <recommendedName>
        <fullName evidence="5">MFS transporter</fullName>
    </recommendedName>
</protein>
<name>A0ABT4TG15_9ACTN</name>
<dbReference type="EMBL" id="JAQFWP010000004">
    <property type="protein sequence ID" value="MDA2803643.1"/>
    <property type="molecule type" value="Genomic_DNA"/>
</dbReference>
<feature type="transmembrane region" description="Helical" evidence="2">
    <location>
        <begin position="220"/>
        <end position="243"/>
    </location>
</feature>
<keyword evidence="2" id="KW-1133">Transmembrane helix</keyword>
<accession>A0ABT4TG15</accession>
<evidence type="ECO:0000256" key="1">
    <source>
        <dbReference type="SAM" id="MobiDB-lite"/>
    </source>
</evidence>
<feature type="transmembrane region" description="Helical" evidence="2">
    <location>
        <begin position="59"/>
        <end position="80"/>
    </location>
</feature>
<evidence type="ECO:0000313" key="4">
    <source>
        <dbReference type="Proteomes" id="UP001165685"/>
    </source>
</evidence>
<comment type="caution">
    <text evidence="3">The sequence shown here is derived from an EMBL/GenBank/DDBJ whole genome shotgun (WGS) entry which is preliminary data.</text>
</comment>
<evidence type="ECO:0000256" key="2">
    <source>
        <dbReference type="SAM" id="Phobius"/>
    </source>
</evidence>
<organism evidence="3 4">
    <name type="scientific">Nocardiopsis suaedae</name>
    <dbReference type="NCBI Taxonomy" id="3018444"/>
    <lineage>
        <taxon>Bacteria</taxon>
        <taxon>Bacillati</taxon>
        <taxon>Actinomycetota</taxon>
        <taxon>Actinomycetes</taxon>
        <taxon>Streptosporangiales</taxon>
        <taxon>Nocardiopsidaceae</taxon>
        <taxon>Nocardiopsis</taxon>
    </lineage>
</organism>
<keyword evidence="2" id="KW-0812">Transmembrane</keyword>